<organism evidence="2 3">
    <name type="scientific">Paraburkholderia caribensis MBA4</name>
    <dbReference type="NCBI Taxonomy" id="1323664"/>
    <lineage>
        <taxon>Bacteria</taxon>
        <taxon>Pseudomonadati</taxon>
        <taxon>Pseudomonadota</taxon>
        <taxon>Betaproteobacteria</taxon>
        <taxon>Burkholderiales</taxon>
        <taxon>Burkholderiaceae</taxon>
        <taxon>Paraburkholderia</taxon>
    </lineage>
</organism>
<reference evidence="2 3" key="1">
    <citation type="journal article" date="2014" name="Genome Announc.">
        <title>Draft Genome Sequence of the Haloacid-Degrading Burkholderia caribensis Strain MBA4.</title>
        <authorList>
            <person name="Pan Y."/>
            <person name="Kong K.F."/>
            <person name="Tsang J.S."/>
        </authorList>
    </citation>
    <scope>NUCLEOTIDE SEQUENCE [LARGE SCALE GENOMIC DNA]</scope>
    <source>
        <strain evidence="2 3">MBA4</strain>
    </source>
</reference>
<evidence type="ECO:0000256" key="1">
    <source>
        <dbReference type="SAM" id="MobiDB-lite"/>
    </source>
</evidence>
<evidence type="ECO:0000313" key="3">
    <source>
        <dbReference type="Proteomes" id="UP000019146"/>
    </source>
</evidence>
<name>A0A0P0RJ33_9BURK</name>
<accession>A0A0P0RJ33</accession>
<feature type="region of interest" description="Disordered" evidence="1">
    <location>
        <begin position="47"/>
        <end position="81"/>
    </location>
</feature>
<gene>
    <name evidence="2" type="ORF">K788_0000309</name>
</gene>
<dbReference type="KEGG" id="bcai:K788_0000309"/>
<proteinExistence type="predicted"/>
<feature type="region of interest" description="Disordered" evidence="1">
    <location>
        <begin position="1"/>
        <end position="29"/>
    </location>
</feature>
<dbReference type="Proteomes" id="UP000019146">
    <property type="component" value="Chromosome 2"/>
</dbReference>
<dbReference type="AlphaFoldDB" id="A0A0P0RJ33"/>
<dbReference type="EMBL" id="CP012747">
    <property type="protein sequence ID" value="ALL68667.1"/>
    <property type="molecule type" value="Genomic_DNA"/>
</dbReference>
<feature type="compositionally biased region" description="Polar residues" evidence="1">
    <location>
        <begin position="47"/>
        <end position="56"/>
    </location>
</feature>
<sequence length="81" mass="8843">MGPGPDGDFPEERQYRLSHANAPSAEKAASYQNSANVLAFWKNRQRSATPEMTSAESAPLARANSAEPYGYNAIRRERASA</sequence>
<protein>
    <submittedName>
        <fullName evidence="2">Uncharacterized protein</fullName>
    </submittedName>
</protein>
<evidence type="ECO:0000313" key="2">
    <source>
        <dbReference type="EMBL" id="ALL68667.1"/>
    </source>
</evidence>